<protein>
    <recommendedName>
        <fullName evidence="4">Type II secretion system protein</fullName>
    </recommendedName>
</protein>
<feature type="transmembrane region" description="Helical" evidence="1">
    <location>
        <begin position="56"/>
        <end position="89"/>
    </location>
</feature>
<dbReference type="PANTHER" id="PTHR35007:SF4">
    <property type="entry name" value="CONSERVED TRANSMEMBRANE PROTEIN-RELATED"/>
    <property type="match status" value="1"/>
</dbReference>
<reference evidence="2 3" key="1">
    <citation type="submission" date="2018-07" db="EMBL/GenBank/DDBJ databases">
        <title>Desertimonas flava gen. nov. sp. nov.</title>
        <authorList>
            <person name="Liu S."/>
        </authorList>
    </citation>
    <scope>NUCLEOTIDE SEQUENCE [LARGE SCALE GENOMIC DNA]</scope>
    <source>
        <strain evidence="2 3">16Sb5-5</strain>
    </source>
</reference>
<feature type="transmembrane region" description="Helical" evidence="1">
    <location>
        <begin position="242"/>
        <end position="261"/>
    </location>
</feature>
<evidence type="ECO:0000313" key="3">
    <source>
        <dbReference type="Proteomes" id="UP000252770"/>
    </source>
</evidence>
<sequence>MAVLALALGVAAALLWCGPSAEPGWHRRLEPVPVAVEPVGAPARRRLVLAVPAAGIVVLGAVGVSWGIAAAVVTACLLVLGGTAAWVVHGQLREHREQRRADEVARACAVLAGELRVGKVPGDALTTAAEDHPLLASAAAVHRSGGDSLAVLERAADRPGAGGLRPVVEAWRLCQRTGASMTDALDRVSAALRADREVQRVVRAELAAARATGRLMAVLPLVGLALGYAIGGDPISFLLSSWVGQLCLLGGVLLACGGVLWSERLAS</sequence>
<dbReference type="EMBL" id="QOUI01000007">
    <property type="protein sequence ID" value="RCK69234.1"/>
    <property type="molecule type" value="Genomic_DNA"/>
</dbReference>
<name>A0A367YTQ8_9ACTN</name>
<dbReference type="AlphaFoldDB" id="A0A367YTQ8"/>
<dbReference type="Proteomes" id="UP000252770">
    <property type="component" value="Unassembled WGS sequence"/>
</dbReference>
<comment type="caution">
    <text evidence="2">The sequence shown here is derived from an EMBL/GenBank/DDBJ whole genome shotgun (WGS) entry which is preliminary data.</text>
</comment>
<evidence type="ECO:0000313" key="2">
    <source>
        <dbReference type="EMBL" id="RCK69234.1"/>
    </source>
</evidence>
<keyword evidence="1" id="KW-1133">Transmembrane helix</keyword>
<evidence type="ECO:0000256" key="1">
    <source>
        <dbReference type="SAM" id="Phobius"/>
    </source>
</evidence>
<proteinExistence type="predicted"/>
<accession>A0A367YTQ8</accession>
<evidence type="ECO:0008006" key="4">
    <source>
        <dbReference type="Google" id="ProtNLM"/>
    </source>
</evidence>
<organism evidence="2 3">
    <name type="scientific">Desertihabitans brevis</name>
    <dbReference type="NCBI Taxonomy" id="2268447"/>
    <lineage>
        <taxon>Bacteria</taxon>
        <taxon>Bacillati</taxon>
        <taxon>Actinomycetota</taxon>
        <taxon>Actinomycetes</taxon>
        <taxon>Propionibacteriales</taxon>
        <taxon>Propionibacteriaceae</taxon>
        <taxon>Desertihabitans</taxon>
    </lineage>
</organism>
<keyword evidence="1" id="KW-0812">Transmembrane</keyword>
<dbReference type="PANTHER" id="PTHR35007">
    <property type="entry name" value="INTEGRAL MEMBRANE PROTEIN-RELATED"/>
    <property type="match status" value="1"/>
</dbReference>
<gene>
    <name evidence="2" type="ORF">DT076_12980</name>
</gene>
<keyword evidence="1" id="KW-0472">Membrane</keyword>
<keyword evidence="3" id="KW-1185">Reference proteome</keyword>
<feature type="transmembrane region" description="Helical" evidence="1">
    <location>
        <begin position="213"/>
        <end position="230"/>
    </location>
</feature>